<keyword evidence="8" id="KW-1185">Reference proteome</keyword>
<evidence type="ECO:0000259" key="6">
    <source>
        <dbReference type="Pfam" id="PF00155"/>
    </source>
</evidence>
<dbReference type="SUPFAM" id="SSF53383">
    <property type="entry name" value="PLP-dependent transferases"/>
    <property type="match status" value="1"/>
</dbReference>
<dbReference type="InterPro" id="IPR015424">
    <property type="entry name" value="PyrdxlP-dep_Trfase"/>
</dbReference>
<comment type="similarity">
    <text evidence="2">Belongs to the class-I pyridoxal-phosphate-dependent aminotransferase family.</text>
</comment>
<evidence type="ECO:0000256" key="1">
    <source>
        <dbReference type="ARBA" id="ARBA00001933"/>
    </source>
</evidence>
<keyword evidence="5" id="KW-0663">Pyridoxal phosphate</keyword>
<proteinExistence type="inferred from homology"/>
<evidence type="ECO:0000256" key="2">
    <source>
        <dbReference type="ARBA" id="ARBA00007441"/>
    </source>
</evidence>
<dbReference type="NCBIfam" id="NF005601">
    <property type="entry name" value="PRK07337.1"/>
    <property type="match status" value="1"/>
</dbReference>
<feature type="domain" description="Aminotransferase class I/classII large" evidence="6">
    <location>
        <begin position="32"/>
        <end position="380"/>
    </location>
</feature>
<dbReference type="CDD" id="cd00609">
    <property type="entry name" value="AAT_like"/>
    <property type="match status" value="1"/>
</dbReference>
<dbReference type="PRINTS" id="PR00753">
    <property type="entry name" value="ACCSYNTHASE"/>
</dbReference>
<dbReference type="Gene3D" id="3.40.640.10">
    <property type="entry name" value="Type I PLP-dependent aspartate aminotransferase-like (Major domain)"/>
    <property type="match status" value="1"/>
</dbReference>
<protein>
    <submittedName>
        <fullName evidence="7">Pyridoxal phosphate-dependent aminotransferase</fullName>
        <ecNumber evidence="7">2.6.1.-</ecNumber>
    </submittedName>
</protein>
<dbReference type="Pfam" id="PF00155">
    <property type="entry name" value="Aminotran_1_2"/>
    <property type="match status" value="1"/>
</dbReference>
<evidence type="ECO:0000256" key="3">
    <source>
        <dbReference type="ARBA" id="ARBA00022576"/>
    </source>
</evidence>
<evidence type="ECO:0000313" key="7">
    <source>
        <dbReference type="EMBL" id="MDR4124673.1"/>
    </source>
</evidence>
<comment type="cofactor">
    <cofactor evidence="1">
        <name>pyridoxal 5'-phosphate</name>
        <dbReference type="ChEBI" id="CHEBI:597326"/>
    </cofactor>
</comment>
<gene>
    <name evidence="7" type="ORF">Q8947_01585</name>
</gene>
<dbReference type="PANTHER" id="PTHR46383:SF2">
    <property type="entry name" value="AMINOTRANSFERASE"/>
    <property type="match status" value="1"/>
</dbReference>
<comment type="caution">
    <text evidence="7">The sequence shown here is derived from an EMBL/GenBank/DDBJ whole genome shotgun (WGS) entry which is preliminary data.</text>
</comment>
<sequence>MSRLAQRTETVLPFYAVEMFKQAAALSAEGRDIISLGIGEPDFTAPPQVVETLNRAAQAGLSGYTSPTGLPVLRETIAHYYETHFGAAVDPARILVTAGASGALLLATMALVDPGDEVLLPDPSYPANQNFIVAAGGVPRLIPAQAGQRFHLSAEDIRRHWGPRTRGVLIASPSNPTGTSMQRDALRELIAEVRARDGFIIMDEIYLGLYYEDTPRSALTLDDDIVIINSFSKYFHMTGWRLGWLIAPPAMMPALDKLASNLCICAPALAQHAAITCFEPEVLAIYEKRRLSFMQRRDYLLPQLERLGLHVPVKPDGAFYIYLDISRYSHDSDEFAQQLLHGPGIATVPGRDFGPAHARRSLRLSYATRLDRLEEAIARLEAWLPGQVLTTA</sequence>
<evidence type="ECO:0000256" key="5">
    <source>
        <dbReference type="ARBA" id="ARBA00022898"/>
    </source>
</evidence>
<reference evidence="7 8" key="1">
    <citation type="submission" date="2023-08" db="EMBL/GenBank/DDBJ databases">
        <title>Alcaligenaceae gen. nov., a novel taxon isolated from the sludge of Yixing Pesticide Factory.</title>
        <authorList>
            <person name="Ruan L."/>
        </authorList>
    </citation>
    <scope>NUCLEOTIDE SEQUENCE [LARGE SCALE GENOMIC DNA]</scope>
    <source>
        <strain evidence="7 8">LG-2</strain>
    </source>
</reference>
<dbReference type="InterPro" id="IPR004839">
    <property type="entry name" value="Aminotransferase_I/II_large"/>
</dbReference>
<dbReference type="Proteomes" id="UP001232156">
    <property type="component" value="Unassembled WGS sequence"/>
</dbReference>
<dbReference type="GO" id="GO:0008483">
    <property type="term" value="F:transaminase activity"/>
    <property type="evidence" value="ECO:0007669"/>
    <property type="project" value="UniProtKB-KW"/>
</dbReference>
<dbReference type="RefSeq" id="WP_347286282.1">
    <property type="nucleotide sequence ID" value="NZ_JAUZQE010000002.1"/>
</dbReference>
<name>A0ABU1D2T6_9BURK</name>
<keyword evidence="4 7" id="KW-0808">Transferase</keyword>
<evidence type="ECO:0000313" key="8">
    <source>
        <dbReference type="Proteomes" id="UP001232156"/>
    </source>
</evidence>
<dbReference type="PANTHER" id="PTHR46383">
    <property type="entry name" value="ASPARTATE AMINOTRANSFERASE"/>
    <property type="match status" value="1"/>
</dbReference>
<dbReference type="EC" id="2.6.1.-" evidence="7"/>
<evidence type="ECO:0000256" key="4">
    <source>
        <dbReference type="ARBA" id="ARBA00022679"/>
    </source>
</evidence>
<accession>A0ABU1D2T6</accession>
<dbReference type="InterPro" id="IPR015421">
    <property type="entry name" value="PyrdxlP-dep_Trfase_major"/>
</dbReference>
<keyword evidence="3 7" id="KW-0032">Aminotransferase</keyword>
<organism evidence="7 8">
    <name type="scientific">Yanghanlia caeni</name>
    <dbReference type="NCBI Taxonomy" id="3064283"/>
    <lineage>
        <taxon>Bacteria</taxon>
        <taxon>Pseudomonadati</taxon>
        <taxon>Pseudomonadota</taxon>
        <taxon>Betaproteobacteria</taxon>
        <taxon>Burkholderiales</taxon>
        <taxon>Alcaligenaceae</taxon>
        <taxon>Yanghanlia</taxon>
    </lineage>
</organism>
<dbReference type="InterPro" id="IPR050596">
    <property type="entry name" value="AspAT/PAT-like"/>
</dbReference>
<dbReference type="EMBL" id="JAUZQE010000002">
    <property type="protein sequence ID" value="MDR4124673.1"/>
    <property type="molecule type" value="Genomic_DNA"/>
</dbReference>